<evidence type="ECO:0000313" key="2">
    <source>
        <dbReference type="Proteomes" id="UP000675284"/>
    </source>
</evidence>
<organism evidence="1 2">
    <name type="scientific">Virgibacillus salarius</name>
    <dbReference type="NCBI Taxonomy" id="447199"/>
    <lineage>
        <taxon>Bacteria</taxon>
        <taxon>Bacillati</taxon>
        <taxon>Bacillota</taxon>
        <taxon>Bacilli</taxon>
        <taxon>Bacillales</taxon>
        <taxon>Bacillaceae</taxon>
        <taxon>Virgibacillus</taxon>
    </lineage>
</organism>
<reference evidence="1" key="1">
    <citation type="submission" date="2021-04" db="EMBL/GenBank/DDBJ databases">
        <title>Isolation and polyphasic classification of algal microorganism.</title>
        <authorList>
            <person name="Wang S."/>
        </authorList>
    </citation>
    <scope>NUCLEOTIDE SEQUENCE</scope>
    <source>
        <strain evidence="1">720a</strain>
    </source>
</reference>
<dbReference type="RefSeq" id="WP_026683128.1">
    <property type="nucleotide sequence ID" value="NZ_BAAACY010000125.1"/>
</dbReference>
<protein>
    <submittedName>
        <fullName evidence="1">Uncharacterized protein</fullName>
    </submittedName>
</protein>
<keyword evidence="2" id="KW-1185">Reference proteome</keyword>
<dbReference type="EMBL" id="JAGSOT010000055">
    <property type="protein sequence ID" value="MBR7797468.1"/>
    <property type="molecule type" value="Genomic_DNA"/>
</dbReference>
<gene>
    <name evidence="1" type="ORF">KCX74_15660</name>
</gene>
<name>A0A941E224_9BACI</name>
<accession>A0A941E224</accession>
<dbReference type="Proteomes" id="UP000675284">
    <property type="component" value="Unassembled WGS sequence"/>
</dbReference>
<sequence>MRGGNIIKQISEFIINGDSYFGEGYYIKYDNSLHITDFDHSIFKVFSRLFRSMVIVTDLKLTGPGGFEVSFSGSYFIDEVDYDVIILIKN</sequence>
<evidence type="ECO:0000313" key="1">
    <source>
        <dbReference type="EMBL" id="MBR7797468.1"/>
    </source>
</evidence>
<proteinExistence type="predicted"/>
<dbReference type="AlphaFoldDB" id="A0A941E224"/>
<comment type="caution">
    <text evidence="1">The sequence shown here is derived from an EMBL/GenBank/DDBJ whole genome shotgun (WGS) entry which is preliminary data.</text>
</comment>